<proteinExistence type="predicted"/>
<evidence type="ECO:0000313" key="1">
    <source>
        <dbReference type="EnsemblPlants" id="TuG1812G0600003595.01.T01.cds376641"/>
    </source>
</evidence>
<protein>
    <submittedName>
        <fullName evidence="1">Uncharacterized protein</fullName>
    </submittedName>
</protein>
<keyword evidence="2" id="KW-1185">Reference proteome</keyword>
<dbReference type="EnsemblPlants" id="TuG1812G0600003595.01.T01">
    <property type="protein sequence ID" value="TuG1812G0600003595.01.T01.cds376641"/>
    <property type="gene ID" value="TuG1812G0600003595.01"/>
</dbReference>
<name>A0A8R7QUN5_TRIUA</name>
<dbReference type="Gramene" id="TuG1812G0600003595.01.T01">
    <property type="protein sequence ID" value="TuG1812G0600003595.01.T01.cds376641"/>
    <property type="gene ID" value="TuG1812G0600003595.01"/>
</dbReference>
<organism evidence="1 2">
    <name type="scientific">Triticum urartu</name>
    <name type="common">Red wild einkorn</name>
    <name type="synonym">Crithodium urartu</name>
    <dbReference type="NCBI Taxonomy" id="4572"/>
    <lineage>
        <taxon>Eukaryota</taxon>
        <taxon>Viridiplantae</taxon>
        <taxon>Streptophyta</taxon>
        <taxon>Embryophyta</taxon>
        <taxon>Tracheophyta</taxon>
        <taxon>Spermatophyta</taxon>
        <taxon>Magnoliopsida</taxon>
        <taxon>Liliopsida</taxon>
        <taxon>Poales</taxon>
        <taxon>Poaceae</taxon>
        <taxon>BOP clade</taxon>
        <taxon>Pooideae</taxon>
        <taxon>Triticodae</taxon>
        <taxon>Triticeae</taxon>
        <taxon>Triticinae</taxon>
        <taxon>Triticum</taxon>
    </lineage>
</organism>
<reference evidence="1" key="3">
    <citation type="submission" date="2022-06" db="UniProtKB">
        <authorList>
            <consortium name="EnsemblPlants"/>
        </authorList>
    </citation>
    <scope>IDENTIFICATION</scope>
</reference>
<evidence type="ECO:0000313" key="2">
    <source>
        <dbReference type="Proteomes" id="UP000015106"/>
    </source>
</evidence>
<dbReference type="AlphaFoldDB" id="A0A8R7QUN5"/>
<sequence length="62" mass="7113">MPCGPLLPQAHHLFGTSLFPWYNNTVQTISLETIHFNLSYNAYSFLHTTIPSPAIELHQCWI</sequence>
<reference evidence="2" key="1">
    <citation type="journal article" date="2013" name="Nature">
        <title>Draft genome of the wheat A-genome progenitor Triticum urartu.</title>
        <authorList>
            <person name="Ling H.Q."/>
            <person name="Zhao S."/>
            <person name="Liu D."/>
            <person name="Wang J."/>
            <person name="Sun H."/>
            <person name="Zhang C."/>
            <person name="Fan H."/>
            <person name="Li D."/>
            <person name="Dong L."/>
            <person name="Tao Y."/>
            <person name="Gao C."/>
            <person name="Wu H."/>
            <person name="Li Y."/>
            <person name="Cui Y."/>
            <person name="Guo X."/>
            <person name="Zheng S."/>
            <person name="Wang B."/>
            <person name="Yu K."/>
            <person name="Liang Q."/>
            <person name="Yang W."/>
            <person name="Lou X."/>
            <person name="Chen J."/>
            <person name="Feng M."/>
            <person name="Jian J."/>
            <person name="Zhang X."/>
            <person name="Luo G."/>
            <person name="Jiang Y."/>
            <person name="Liu J."/>
            <person name="Wang Z."/>
            <person name="Sha Y."/>
            <person name="Zhang B."/>
            <person name="Wu H."/>
            <person name="Tang D."/>
            <person name="Shen Q."/>
            <person name="Xue P."/>
            <person name="Zou S."/>
            <person name="Wang X."/>
            <person name="Liu X."/>
            <person name="Wang F."/>
            <person name="Yang Y."/>
            <person name="An X."/>
            <person name="Dong Z."/>
            <person name="Zhang K."/>
            <person name="Zhang X."/>
            <person name="Luo M.C."/>
            <person name="Dvorak J."/>
            <person name="Tong Y."/>
            <person name="Wang J."/>
            <person name="Yang H."/>
            <person name="Li Z."/>
            <person name="Wang D."/>
            <person name="Zhang A."/>
            <person name="Wang J."/>
        </authorList>
    </citation>
    <scope>NUCLEOTIDE SEQUENCE</scope>
    <source>
        <strain evidence="2">cv. G1812</strain>
    </source>
</reference>
<accession>A0A8R7QUN5</accession>
<reference evidence="1" key="2">
    <citation type="submission" date="2018-03" db="EMBL/GenBank/DDBJ databases">
        <title>The Triticum urartu genome reveals the dynamic nature of wheat genome evolution.</title>
        <authorList>
            <person name="Ling H."/>
            <person name="Ma B."/>
            <person name="Shi X."/>
            <person name="Liu H."/>
            <person name="Dong L."/>
            <person name="Sun H."/>
            <person name="Cao Y."/>
            <person name="Gao Q."/>
            <person name="Zheng S."/>
            <person name="Li Y."/>
            <person name="Yu Y."/>
            <person name="Du H."/>
            <person name="Qi M."/>
            <person name="Li Y."/>
            <person name="Yu H."/>
            <person name="Cui Y."/>
            <person name="Wang N."/>
            <person name="Chen C."/>
            <person name="Wu H."/>
            <person name="Zhao Y."/>
            <person name="Zhang J."/>
            <person name="Li Y."/>
            <person name="Zhou W."/>
            <person name="Zhang B."/>
            <person name="Hu W."/>
            <person name="Eijk M."/>
            <person name="Tang J."/>
            <person name="Witsenboer H."/>
            <person name="Zhao S."/>
            <person name="Li Z."/>
            <person name="Zhang A."/>
            <person name="Wang D."/>
            <person name="Liang C."/>
        </authorList>
    </citation>
    <scope>NUCLEOTIDE SEQUENCE [LARGE SCALE GENOMIC DNA]</scope>
    <source>
        <strain evidence="1">cv. G1812</strain>
    </source>
</reference>
<dbReference type="Proteomes" id="UP000015106">
    <property type="component" value="Chromosome 6"/>
</dbReference>